<evidence type="ECO:0000256" key="1">
    <source>
        <dbReference type="SAM" id="MobiDB-lite"/>
    </source>
</evidence>
<dbReference type="STRING" id="504797.SAMN05421678_114195"/>
<dbReference type="EMBL" id="FOOI01000014">
    <property type="protein sequence ID" value="SFH27039.1"/>
    <property type="molecule type" value="Genomic_DNA"/>
</dbReference>
<feature type="region of interest" description="Disordered" evidence="1">
    <location>
        <begin position="133"/>
        <end position="163"/>
    </location>
</feature>
<protein>
    <submittedName>
        <fullName evidence="2">Pyridoxamine 5'-phosphate oxidase</fullName>
    </submittedName>
</protein>
<dbReference type="SUPFAM" id="SSF50475">
    <property type="entry name" value="FMN-binding split barrel"/>
    <property type="match status" value="1"/>
</dbReference>
<dbReference type="InterPro" id="IPR024747">
    <property type="entry name" value="Pyridox_Oxase-rel"/>
</dbReference>
<organism evidence="2 3">
    <name type="scientific">Actinopolymorpha cephalotaxi</name>
    <dbReference type="NCBI Taxonomy" id="504797"/>
    <lineage>
        <taxon>Bacteria</taxon>
        <taxon>Bacillati</taxon>
        <taxon>Actinomycetota</taxon>
        <taxon>Actinomycetes</taxon>
        <taxon>Propionibacteriales</taxon>
        <taxon>Actinopolymorphaceae</taxon>
        <taxon>Actinopolymorpha</taxon>
    </lineage>
</organism>
<name>A0A1I2YP32_9ACTN</name>
<evidence type="ECO:0000313" key="3">
    <source>
        <dbReference type="Proteomes" id="UP000199052"/>
    </source>
</evidence>
<dbReference type="Proteomes" id="UP000199052">
    <property type="component" value="Unassembled WGS sequence"/>
</dbReference>
<dbReference type="AlphaFoldDB" id="A0A1I2YP32"/>
<evidence type="ECO:0000313" key="2">
    <source>
        <dbReference type="EMBL" id="SFH27039.1"/>
    </source>
</evidence>
<dbReference type="InterPro" id="IPR012349">
    <property type="entry name" value="Split_barrel_FMN-bd"/>
</dbReference>
<accession>A0A1I2YP32</accession>
<reference evidence="2 3" key="1">
    <citation type="submission" date="2016-10" db="EMBL/GenBank/DDBJ databases">
        <authorList>
            <person name="de Groot N.N."/>
        </authorList>
    </citation>
    <scope>NUCLEOTIDE SEQUENCE [LARGE SCALE GENOMIC DNA]</scope>
    <source>
        <strain evidence="2 3">CPCC 202808</strain>
    </source>
</reference>
<dbReference type="Pfam" id="PF12900">
    <property type="entry name" value="Pyridox_ox_2"/>
    <property type="match status" value="1"/>
</dbReference>
<gene>
    <name evidence="2" type="ORF">SAMN05421678_114195</name>
</gene>
<proteinExistence type="predicted"/>
<dbReference type="Gene3D" id="2.30.110.10">
    <property type="entry name" value="Electron Transport, Fmn-binding Protein, Chain A"/>
    <property type="match status" value="1"/>
</dbReference>
<dbReference type="OrthoDB" id="5193072at2"/>
<sequence>MFDAVKLTPLELAECLHLLGSTQIGRFVFQDRMLLNAHPVHYVLDGASVVFRTEHGAKFRAASQRTVVVFEVDDINADTGVGWSVLVRGPAELVTQPYEIGLVAEALPRQWAYDEPTDFVRVPLDVVQGRRYNGHLQTPRGRRRQRAAAGRGPTLEWPRLTPD</sequence>